<sequence length="387" mass="42474">MRYENSPALMSENELGKTPEEFVRTQNASQVQIVAAVALPPPLHGQSYVNATVINRLKEAGQKPIVADISPGATAGRVAYHSKRLLRVIVAVNYLFAHRRREGRVFYSVLEAGHGIFYNFALLFLARAFSYEVFLHHHSAKHTLATSARFRALLWFAGPVTHIVLSERMAKDLASRYAGIDRILVAHNACAVADPGETRSRRIEGAPLTIGHLSNLSLEKGLDTVIQTVVAAREAGLDLRLVLAGPATGEASEAIAEAREILGNTLDFRGPVSGPSKKDFFRDIDVFFFPTRYQYEAQPLVVLEALSYGVPVIATDHGYISECLGSEECVIQPAAPISETLAILHTFLQPESLRKRQNAARARFCELRQLSLAQYDRLAADICGGEA</sequence>
<dbReference type="CDD" id="cd03801">
    <property type="entry name" value="GT4_PimA-like"/>
    <property type="match status" value="1"/>
</dbReference>
<protein>
    <submittedName>
        <fullName evidence="1">Glycosyltransferase</fullName>
    </submittedName>
</protein>
<dbReference type="GO" id="GO:0016757">
    <property type="term" value="F:glycosyltransferase activity"/>
    <property type="evidence" value="ECO:0007669"/>
    <property type="project" value="TreeGrafter"/>
</dbReference>
<dbReference type="Pfam" id="PF13692">
    <property type="entry name" value="Glyco_trans_1_4"/>
    <property type="match status" value="1"/>
</dbReference>
<name>A0A6B8KHN2_9HYPH</name>
<dbReference type="SUPFAM" id="SSF53756">
    <property type="entry name" value="UDP-Glycosyltransferase/glycogen phosphorylase"/>
    <property type="match status" value="1"/>
</dbReference>
<proteinExistence type="predicted"/>
<dbReference type="PANTHER" id="PTHR12526">
    <property type="entry name" value="GLYCOSYLTRANSFERASE"/>
    <property type="match status" value="1"/>
</dbReference>
<gene>
    <name evidence="1" type="ORF">H2LOC_016380</name>
</gene>
<organism evidence="1 2">
    <name type="scientific">Methylocystis heyeri</name>
    <dbReference type="NCBI Taxonomy" id="391905"/>
    <lineage>
        <taxon>Bacteria</taxon>
        <taxon>Pseudomonadati</taxon>
        <taxon>Pseudomonadota</taxon>
        <taxon>Alphaproteobacteria</taxon>
        <taxon>Hyphomicrobiales</taxon>
        <taxon>Methylocystaceae</taxon>
        <taxon>Methylocystis</taxon>
    </lineage>
</organism>
<dbReference type="RefSeq" id="WP_136497909.1">
    <property type="nucleotide sequence ID" value="NZ_CP046052.1"/>
</dbReference>
<dbReference type="Gene3D" id="3.40.50.2000">
    <property type="entry name" value="Glycogen Phosphorylase B"/>
    <property type="match status" value="2"/>
</dbReference>
<reference evidence="1 2" key="1">
    <citation type="submission" date="2019-11" db="EMBL/GenBank/DDBJ databases">
        <title>The genome sequence of Methylocystis heyeri.</title>
        <authorList>
            <person name="Oshkin I.Y."/>
            <person name="Miroshnikov K."/>
            <person name="Dedysh S.N."/>
        </authorList>
    </citation>
    <scope>NUCLEOTIDE SEQUENCE [LARGE SCALE GENOMIC DNA]</scope>
    <source>
        <strain evidence="1 2">H2</strain>
    </source>
</reference>
<dbReference type="AlphaFoldDB" id="A0A6B8KHN2"/>
<accession>A0A6B8KHN2</accession>
<keyword evidence="1" id="KW-0808">Transferase</keyword>
<dbReference type="Proteomes" id="UP000309061">
    <property type="component" value="Chromosome"/>
</dbReference>
<dbReference type="EMBL" id="CP046052">
    <property type="protein sequence ID" value="QGM47142.1"/>
    <property type="molecule type" value="Genomic_DNA"/>
</dbReference>
<evidence type="ECO:0000313" key="1">
    <source>
        <dbReference type="EMBL" id="QGM47142.1"/>
    </source>
</evidence>
<keyword evidence="2" id="KW-1185">Reference proteome</keyword>
<dbReference type="PANTHER" id="PTHR12526:SF636">
    <property type="entry name" value="BLL3647 PROTEIN"/>
    <property type="match status" value="1"/>
</dbReference>
<dbReference type="OrthoDB" id="7560678at2"/>
<evidence type="ECO:0000313" key="2">
    <source>
        <dbReference type="Proteomes" id="UP000309061"/>
    </source>
</evidence>
<dbReference type="KEGG" id="mhey:H2LOC_016380"/>